<gene>
    <name evidence="7" type="ORF">Vau01_052390</name>
</gene>
<dbReference type="Pfam" id="PF14659">
    <property type="entry name" value="Phage_int_SAM_3"/>
    <property type="match status" value="1"/>
</dbReference>
<proteinExistence type="predicted"/>
<keyword evidence="3" id="KW-0233">DNA recombination</keyword>
<accession>A0A8J3Z7F2</accession>
<evidence type="ECO:0000256" key="4">
    <source>
        <dbReference type="PROSITE-ProRule" id="PRU01248"/>
    </source>
</evidence>
<dbReference type="InterPro" id="IPR013762">
    <property type="entry name" value="Integrase-like_cat_sf"/>
</dbReference>
<dbReference type="Gene3D" id="1.10.443.10">
    <property type="entry name" value="Intergrase catalytic core"/>
    <property type="match status" value="1"/>
</dbReference>
<comment type="caution">
    <text evidence="7">The sequence shown here is derived from an EMBL/GenBank/DDBJ whole genome shotgun (WGS) entry which is preliminary data.</text>
</comment>
<dbReference type="GO" id="GO:0015074">
    <property type="term" value="P:DNA integration"/>
    <property type="evidence" value="ECO:0007669"/>
    <property type="project" value="UniProtKB-KW"/>
</dbReference>
<dbReference type="InterPro" id="IPR050090">
    <property type="entry name" value="Tyrosine_recombinase_XerCD"/>
</dbReference>
<protein>
    <recommendedName>
        <fullName evidence="9">Site-specific recombinase XerD</fullName>
    </recommendedName>
</protein>
<evidence type="ECO:0000256" key="2">
    <source>
        <dbReference type="ARBA" id="ARBA00023125"/>
    </source>
</evidence>
<dbReference type="PANTHER" id="PTHR30349:SF91">
    <property type="entry name" value="INTA PROTEIN"/>
    <property type="match status" value="1"/>
</dbReference>
<dbReference type="PROSITE" id="PS51898">
    <property type="entry name" value="TYR_RECOMBINASE"/>
    <property type="match status" value="1"/>
</dbReference>
<dbReference type="CDD" id="cd01189">
    <property type="entry name" value="INT_ICEBs1_C_like"/>
    <property type="match status" value="1"/>
</dbReference>
<keyword evidence="2 4" id="KW-0238">DNA-binding</keyword>
<evidence type="ECO:0000313" key="8">
    <source>
        <dbReference type="Proteomes" id="UP000612585"/>
    </source>
</evidence>
<dbReference type="PROSITE" id="PS51900">
    <property type="entry name" value="CB"/>
    <property type="match status" value="1"/>
</dbReference>
<evidence type="ECO:0000256" key="1">
    <source>
        <dbReference type="ARBA" id="ARBA00022908"/>
    </source>
</evidence>
<dbReference type="InterPro" id="IPR044068">
    <property type="entry name" value="CB"/>
</dbReference>
<dbReference type="GO" id="GO:0003677">
    <property type="term" value="F:DNA binding"/>
    <property type="evidence" value="ECO:0007669"/>
    <property type="project" value="UniProtKB-UniRule"/>
</dbReference>
<dbReference type="PANTHER" id="PTHR30349">
    <property type="entry name" value="PHAGE INTEGRASE-RELATED"/>
    <property type="match status" value="1"/>
</dbReference>
<dbReference type="AlphaFoldDB" id="A0A8J3Z7F2"/>
<dbReference type="Pfam" id="PF00589">
    <property type="entry name" value="Phage_integrase"/>
    <property type="match status" value="1"/>
</dbReference>
<reference evidence="7" key="1">
    <citation type="submission" date="2021-01" db="EMBL/GenBank/DDBJ databases">
        <title>Whole genome shotgun sequence of Virgisporangium aurantiacum NBRC 16421.</title>
        <authorList>
            <person name="Komaki H."/>
            <person name="Tamura T."/>
        </authorList>
    </citation>
    <scope>NUCLEOTIDE SEQUENCE</scope>
    <source>
        <strain evidence="7">NBRC 16421</strain>
    </source>
</reference>
<evidence type="ECO:0000313" key="7">
    <source>
        <dbReference type="EMBL" id="GIJ57723.1"/>
    </source>
</evidence>
<evidence type="ECO:0000256" key="3">
    <source>
        <dbReference type="ARBA" id="ARBA00023172"/>
    </source>
</evidence>
<dbReference type="InterPro" id="IPR011010">
    <property type="entry name" value="DNA_brk_join_enz"/>
</dbReference>
<dbReference type="RefSeq" id="WP_203997319.1">
    <property type="nucleotide sequence ID" value="NZ_BOPG01000033.1"/>
</dbReference>
<feature type="domain" description="Core-binding (CB)" evidence="6">
    <location>
        <begin position="23"/>
        <end position="111"/>
    </location>
</feature>
<name>A0A8J3Z7F2_9ACTN</name>
<keyword evidence="1" id="KW-0229">DNA integration</keyword>
<sequence>MLARVARENLLAAPRGLVAGRVWTVERWLRQWLDLVDVYLRPTTLRGYREHVHRYLIPYLGHHTVAELGTRDVQQMLRGLAAHRTPTGRLMAPATIARILATLRTALAAAVREGLIAVNPAAASRAPRPTGCHPVVWTSKREQAWRAGGQRPPVAVWDTHHLVAFLRGCRDDRFFALWWLAALCGLRRGELCGLTWPTVDLDEQTLTVAEQVVCVDGKTHVGPPKSLASRRTIALDDATVAVLRHHRRLQRAEAEGWTADARGHVFTLPDGRPVLPSVASHTFTRRIRAVGLPPVRLHDLRHGAASLNFAAHDDLKAVQALLGHSSPVTTAKIYISVLPELAHRRAQATAHMLLTAARVKPDAGNSQA</sequence>
<keyword evidence="8" id="KW-1185">Reference proteome</keyword>
<organism evidence="7 8">
    <name type="scientific">Virgisporangium aurantiacum</name>
    <dbReference type="NCBI Taxonomy" id="175570"/>
    <lineage>
        <taxon>Bacteria</taxon>
        <taxon>Bacillati</taxon>
        <taxon>Actinomycetota</taxon>
        <taxon>Actinomycetes</taxon>
        <taxon>Micromonosporales</taxon>
        <taxon>Micromonosporaceae</taxon>
        <taxon>Virgisporangium</taxon>
    </lineage>
</organism>
<dbReference type="GO" id="GO:0006310">
    <property type="term" value="P:DNA recombination"/>
    <property type="evidence" value="ECO:0007669"/>
    <property type="project" value="UniProtKB-KW"/>
</dbReference>
<dbReference type="InterPro" id="IPR002104">
    <property type="entry name" value="Integrase_catalytic"/>
</dbReference>
<evidence type="ECO:0000259" key="6">
    <source>
        <dbReference type="PROSITE" id="PS51900"/>
    </source>
</evidence>
<dbReference type="InterPro" id="IPR010998">
    <property type="entry name" value="Integrase_recombinase_N"/>
</dbReference>
<evidence type="ECO:0000259" key="5">
    <source>
        <dbReference type="PROSITE" id="PS51898"/>
    </source>
</evidence>
<dbReference type="Proteomes" id="UP000612585">
    <property type="component" value="Unassembled WGS sequence"/>
</dbReference>
<evidence type="ECO:0008006" key="9">
    <source>
        <dbReference type="Google" id="ProtNLM"/>
    </source>
</evidence>
<dbReference type="Gene3D" id="1.10.150.130">
    <property type="match status" value="1"/>
</dbReference>
<feature type="domain" description="Tyr recombinase" evidence="5">
    <location>
        <begin position="151"/>
        <end position="349"/>
    </location>
</feature>
<dbReference type="EMBL" id="BOPG01000033">
    <property type="protein sequence ID" value="GIJ57723.1"/>
    <property type="molecule type" value="Genomic_DNA"/>
</dbReference>
<dbReference type="InterPro" id="IPR004107">
    <property type="entry name" value="Integrase_SAM-like_N"/>
</dbReference>
<dbReference type="SUPFAM" id="SSF56349">
    <property type="entry name" value="DNA breaking-rejoining enzymes"/>
    <property type="match status" value="1"/>
</dbReference>